<dbReference type="CDD" id="cd01171">
    <property type="entry name" value="YXKO-related"/>
    <property type="match status" value="1"/>
</dbReference>
<dbReference type="OrthoDB" id="9806925at2"/>
<evidence type="ECO:0000313" key="23">
    <source>
        <dbReference type="Proteomes" id="UP000244450"/>
    </source>
</evidence>
<comment type="catalytic activity">
    <reaction evidence="16 17 19">
        <text>(6S)-NADPHX + ADP = AMP + phosphate + NADPH + H(+)</text>
        <dbReference type="Rhea" id="RHEA:32235"/>
        <dbReference type="ChEBI" id="CHEBI:15378"/>
        <dbReference type="ChEBI" id="CHEBI:43474"/>
        <dbReference type="ChEBI" id="CHEBI:57783"/>
        <dbReference type="ChEBI" id="CHEBI:64076"/>
        <dbReference type="ChEBI" id="CHEBI:456215"/>
        <dbReference type="ChEBI" id="CHEBI:456216"/>
        <dbReference type="EC" id="4.2.1.136"/>
    </reaction>
</comment>
<keyword evidence="12 17" id="KW-0456">Lyase</keyword>
<evidence type="ECO:0000256" key="4">
    <source>
        <dbReference type="ARBA" id="ARBA00009524"/>
    </source>
</evidence>
<dbReference type="EMBL" id="QCYK01000004">
    <property type="protein sequence ID" value="PUZ21763.1"/>
    <property type="molecule type" value="Genomic_DNA"/>
</dbReference>
<organism evidence="22 23">
    <name type="scientific">Chitinophaga parva</name>
    <dbReference type="NCBI Taxonomy" id="2169414"/>
    <lineage>
        <taxon>Bacteria</taxon>
        <taxon>Pseudomonadati</taxon>
        <taxon>Bacteroidota</taxon>
        <taxon>Chitinophagia</taxon>
        <taxon>Chitinophagales</taxon>
        <taxon>Chitinophagaceae</taxon>
        <taxon>Chitinophaga</taxon>
    </lineage>
</organism>
<dbReference type="RefSeq" id="WP_108689412.1">
    <property type="nucleotide sequence ID" value="NZ_QCYK01000004.1"/>
</dbReference>
<comment type="caution">
    <text evidence="18">Lacks conserved residue(s) required for the propagation of feature annotation.</text>
</comment>
<evidence type="ECO:0000256" key="11">
    <source>
        <dbReference type="ARBA" id="ARBA00023235"/>
    </source>
</evidence>
<dbReference type="GO" id="GO:0052855">
    <property type="term" value="F:ADP-dependent NAD(P)H-hydrate dehydratase activity"/>
    <property type="evidence" value="ECO:0007669"/>
    <property type="project" value="UniProtKB-UniRule"/>
</dbReference>
<dbReference type="InterPro" id="IPR030677">
    <property type="entry name" value="Nnr"/>
</dbReference>
<comment type="caution">
    <text evidence="22">The sequence shown here is derived from an EMBL/GenBank/DDBJ whole genome shotgun (WGS) entry which is preliminary data.</text>
</comment>
<dbReference type="GO" id="GO:0110051">
    <property type="term" value="P:metabolite repair"/>
    <property type="evidence" value="ECO:0007669"/>
    <property type="project" value="TreeGrafter"/>
</dbReference>
<dbReference type="SUPFAM" id="SSF64153">
    <property type="entry name" value="YjeF N-terminal domain-like"/>
    <property type="match status" value="1"/>
</dbReference>
<dbReference type="HAMAP" id="MF_01966">
    <property type="entry name" value="NADHX_epimerase"/>
    <property type="match status" value="1"/>
</dbReference>
<comment type="similarity">
    <text evidence="4 19">In the C-terminal section; belongs to the NnrD/CARKD family.</text>
</comment>
<dbReference type="NCBIfam" id="TIGR00197">
    <property type="entry name" value="yjeF_nterm"/>
    <property type="match status" value="1"/>
</dbReference>
<evidence type="ECO:0000256" key="8">
    <source>
        <dbReference type="ARBA" id="ARBA00022857"/>
    </source>
</evidence>
<dbReference type="GO" id="GO:0052856">
    <property type="term" value="F:NAD(P)HX epimerase activity"/>
    <property type="evidence" value="ECO:0007669"/>
    <property type="project" value="UniProtKB-UniRule"/>
</dbReference>
<accession>A0A2T7BBL4</accession>
<feature type="binding site" evidence="18">
    <location>
        <position position="164"/>
    </location>
    <ligand>
        <name>K(+)</name>
        <dbReference type="ChEBI" id="CHEBI:29103"/>
    </ligand>
</feature>
<dbReference type="NCBIfam" id="TIGR00196">
    <property type="entry name" value="yjeF_cterm"/>
    <property type="match status" value="1"/>
</dbReference>
<feature type="binding site" evidence="17">
    <location>
        <position position="383"/>
    </location>
    <ligand>
        <name>(6S)-NADPHX</name>
        <dbReference type="ChEBI" id="CHEBI:64076"/>
    </ligand>
</feature>
<dbReference type="Pfam" id="PF03853">
    <property type="entry name" value="YjeF_N"/>
    <property type="match status" value="1"/>
</dbReference>
<feature type="binding site" evidence="18">
    <location>
        <begin position="130"/>
        <end position="136"/>
    </location>
    <ligand>
        <name>(6S)-NADPHX</name>
        <dbReference type="ChEBI" id="CHEBI:64076"/>
    </ligand>
</feature>
<dbReference type="Proteomes" id="UP000244450">
    <property type="component" value="Unassembled WGS sequence"/>
</dbReference>
<feature type="binding site" evidence="17">
    <location>
        <position position="263"/>
    </location>
    <ligand>
        <name>(6S)-NADPHX</name>
        <dbReference type="ChEBI" id="CHEBI:64076"/>
    </ligand>
</feature>
<comment type="catalytic activity">
    <reaction evidence="1 18 19">
        <text>(6R)-NADHX = (6S)-NADHX</text>
        <dbReference type="Rhea" id="RHEA:32215"/>
        <dbReference type="ChEBI" id="CHEBI:64074"/>
        <dbReference type="ChEBI" id="CHEBI:64075"/>
        <dbReference type="EC" id="5.1.99.6"/>
    </reaction>
</comment>
<comment type="similarity">
    <text evidence="3 19">In the N-terminal section; belongs to the NnrE/AIBP family.</text>
</comment>
<dbReference type="InterPro" id="IPR036652">
    <property type="entry name" value="YjeF_N_dom_sf"/>
</dbReference>
<comment type="cofactor">
    <cofactor evidence="17">
        <name>Mg(2+)</name>
        <dbReference type="ChEBI" id="CHEBI:18420"/>
    </cofactor>
</comment>
<dbReference type="PANTHER" id="PTHR12592">
    <property type="entry name" value="ATP-DEPENDENT (S)-NAD(P)H-HYDRATE DEHYDRATASE FAMILY MEMBER"/>
    <property type="match status" value="1"/>
</dbReference>
<dbReference type="InterPro" id="IPR029056">
    <property type="entry name" value="Ribokinase-like"/>
</dbReference>
<feature type="binding site" evidence="18">
    <location>
        <position position="126"/>
    </location>
    <ligand>
        <name>K(+)</name>
        <dbReference type="ChEBI" id="CHEBI:29103"/>
    </ligand>
</feature>
<dbReference type="InterPro" id="IPR000631">
    <property type="entry name" value="CARKD"/>
</dbReference>
<comment type="catalytic activity">
    <reaction evidence="15 17 19">
        <text>(6S)-NADHX + ADP = AMP + phosphate + NADH + H(+)</text>
        <dbReference type="Rhea" id="RHEA:32223"/>
        <dbReference type="ChEBI" id="CHEBI:15378"/>
        <dbReference type="ChEBI" id="CHEBI:43474"/>
        <dbReference type="ChEBI" id="CHEBI:57945"/>
        <dbReference type="ChEBI" id="CHEBI:64074"/>
        <dbReference type="ChEBI" id="CHEBI:456215"/>
        <dbReference type="ChEBI" id="CHEBI:456216"/>
        <dbReference type="EC" id="4.2.1.136"/>
    </reaction>
</comment>
<dbReference type="AlphaFoldDB" id="A0A2T7BBL4"/>
<comment type="subunit">
    <text evidence="17">Homotetramer.</text>
</comment>
<feature type="binding site" evidence="18">
    <location>
        <begin position="57"/>
        <end position="61"/>
    </location>
    <ligand>
        <name>(6S)-NADPHX</name>
        <dbReference type="ChEBI" id="CHEBI:64076"/>
    </ligand>
</feature>
<reference evidence="22 23" key="1">
    <citation type="submission" date="2018-04" db="EMBL/GenBank/DDBJ databases">
        <title>Chitinophaga fuyangensis sp. nov., isolated from soil in a chemical factory.</title>
        <authorList>
            <person name="Chen K."/>
        </authorList>
    </citation>
    <scope>NUCLEOTIDE SEQUENCE [LARGE SCALE GENOMIC DNA]</scope>
    <source>
        <strain evidence="22 23">LY-1</strain>
    </source>
</reference>
<dbReference type="InterPro" id="IPR017953">
    <property type="entry name" value="Carbohydrate_kinase_pred_CS"/>
</dbReference>
<dbReference type="Gene3D" id="3.40.1190.20">
    <property type="match status" value="1"/>
</dbReference>
<feature type="binding site" evidence="17">
    <location>
        <position position="448"/>
    </location>
    <ligand>
        <name>(6S)-NADPHX</name>
        <dbReference type="ChEBI" id="CHEBI:64076"/>
    </ligand>
</feature>
<evidence type="ECO:0000256" key="1">
    <source>
        <dbReference type="ARBA" id="ARBA00000013"/>
    </source>
</evidence>
<evidence type="ECO:0000256" key="12">
    <source>
        <dbReference type="ARBA" id="ARBA00023239"/>
    </source>
</evidence>
<dbReference type="Gene3D" id="3.40.50.10260">
    <property type="entry name" value="YjeF N-terminal domain"/>
    <property type="match status" value="1"/>
</dbReference>
<feature type="binding site" evidence="17">
    <location>
        <begin position="418"/>
        <end position="422"/>
    </location>
    <ligand>
        <name>AMP</name>
        <dbReference type="ChEBI" id="CHEBI:456215"/>
    </ligand>
</feature>
<dbReference type="PROSITE" id="PS01050">
    <property type="entry name" value="YJEF_C_2"/>
    <property type="match status" value="1"/>
</dbReference>
<dbReference type="PANTHER" id="PTHR12592:SF0">
    <property type="entry name" value="ATP-DEPENDENT (S)-NAD(P)H-HYDRATE DEHYDRATASE"/>
    <property type="match status" value="1"/>
</dbReference>
<evidence type="ECO:0000259" key="21">
    <source>
        <dbReference type="PROSITE" id="PS51385"/>
    </source>
</evidence>
<dbReference type="Pfam" id="PF01256">
    <property type="entry name" value="Carb_kinase"/>
    <property type="match status" value="1"/>
</dbReference>
<evidence type="ECO:0000256" key="13">
    <source>
        <dbReference type="ARBA" id="ARBA00023268"/>
    </source>
</evidence>
<evidence type="ECO:0000256" key="15">
    <source>
        <dbReference type="ARBA" id="ARBA00048238"/>
    </source>
</evidence>
<feature type="binding site" evidence="18">
    <location>
        <position position="161"/>
    </location>
    <ligand>
        <name>(6S)-NADPHX</name>
        <dbReference type="ChEBI" id="CHEBI:64076"/>
    </ligand>
</feature>
<proteinExistence type="inferred from homology"/>
<gene>
    <name evidence="18" type="primary">nnrE</name>
    <name evidence="17" type="synonym">nnrD</name>
    <name evidence="22" type="ORF">DCC81_24555</name>
</gene>
<dbReference type="SUPFAM" id="SSF53613">
    <property type="entry name" value="Ribokinase-like"/>
    <property type="match status" value="1"/>
</dbReference>
<comment type="function">
    <text evidence="18">Catalyzes the epimerization of the S- and R-forms of NAD(P)HX, a damaged form of NAD(P)H that is a result of enzymatic or heat-dependent hydration. This is a prerequisite for the S-specific NAD(P)H-hydrate dehydratase to allow the repair of both epimers of NAD(P)HX.</text>
</comment>
<comment type="similarity">
    <text evidence="17">Belongs to the NnrD/CARKD family.</text>
</comment>
<dbReference type="GO" id="GO:0046496">
    <property type="term" value="P:nicotinamide nucleotide metabolic process"/>
    <property type="evidence" value="ECO:0007669"/>
    <property type="project" value="UniProtKB-UniRule"/>
</dbReference>
<feature type="binding site" evidence="18">
    <location>
        <position position="58"/>
    </location>
    <ligand>
        <name>K(+)</name>
        <dbReference type="ChEBI" id="CHEBI:29103"/>
    </ligand>
</feature>
<evidence type="ECO:0000256" key="10">
    <source>
        <dbReference type="ARBA" id="ARBA00023027"/>
    </source>
</evidence>
<evidence type="ECO:0000256" key="5">
    <source>
        <dbReference type="ARBA" id="ARBA00022723"/>
    </source>
</evidence>
<feature type="domain" description="YjeF C-terminal" evidence="20">
    <location>
        <begin position="228"/>
        <end position="507"/>
    </location>
</feature>
<name>A0A2T7BBL4_9BACT</name>
<comment type="catalytic activity">
    <reaction evidence="2 18 19">
        <text>(6R)-NADPHX = (6S)-NADPHX</text>
        <dbReference type="Rhea" id="RHEA:32227"/>
        <dbReference type="ChEBI" id="CHEBI:64076"/>
        <dbReference type="ChEBI" id="CHEBI:64077"/>
        <dbReference type="EC" id="5.1.99.6"/>
    </reaction>
</comment>
<dbReference type="InterPro" id="IPR004443">
    <property type="entry name" value="YjeF_N_dom"/>
</dbReference>
<evidence type="ECO:0000256" key="17">
    <source>
        <dbReference type="HAMAP-Rule" id="MF_01965"/>
    </source>
</evidence>
<protein>
    <recommendedName>
        <fullName evidence="19">Bifunctional NAD(P)H-hydrate repair enzyme</fullName>
    </recommendedName>
    <alternativeName>
        <fullName evidence="19">Nicotinamide nucleotide repair protein</fullName>
    </alternativeName>
    <domain>
        <recommendedName>
            <fullName evidence="19">ADP-dependent (S)-NAD(P)H-hydrate dehydratase</fullName>
            <ecNumber evidence="19">4.2.1.136</ecNumber>
        </recommendedName>
        <alternativeName>
            <fullName evidence="19">ADP-dependent NAD(P)HX dehydratase</fullName>
        </alternativeName>
    </domain>
    <domain>
        <recommendedName>
            <fullName evidence="19">NAD(P)H-hydrate epimerase</fullName>
            <ecNumber evidence="19">5.1.99.6</ecNumber>
        </recommendedName>
    </domain>
</protein>
<comment type="function">
    <text evidence="14 19">Bifunctional enzyme that catalyzes the epimerization of the S- and R-forms of NAD(P)HX and the dehydration of the S-form of NAD(P)HX at the expense of ADP, which is converted to AMP. This allows the repair of both epimers of NAD(P)HX, a damaged form of NAD(P)H that is a result of enzymatic or heat-dependent hydration.</text>
</comment>
<keyword evidence="9 18" id="KW-0630">Potassium</keyword>
<dbReference type="GO" id="GO:0005524">
    <property type="term" value="F:ATP binding"/>
    <property type="evidence" value="ECO:0007669"/>
    <property type="project" value="UniProtKB-UniRule"/>
</dbReference>
<evidence type="ECO:0000256" key="9">
    <source>
        <dbReference type="ARBA" id="ARBA00022958"/>
    </source>
</evidence>
<feature type="domain" description="YjeF N-terminal" evidence="21">
    <location>
        <begin position="9"/>
        <end position="218"/>
    </location>
</feature>
<evidence type="ECO:0000259" key="20">
    <source>
        <dbReference type="PROSITE" id="PS51383"/>
    </source>
</evidence>
<evidence type="ECO:0000256" key="6">
    <source>
        <dbReference type="ARBA" id="ARBA00022741"/>
    </source>
</evidence>
<keyword evidence="10 17" id="KW-0520">NAD</keyword>
<evidence type="ECO:0000256" key="19">
    <source>
        <dbReference type="PIRNR" id="PIRNR017184"/>
    </source>
</evidence>
<evidence type="ECO:0000256" key="16">
    <source>
        <dbReference type="ARBA" id="ARBA00049209"/>
    </source>
</evidence>
<feature type="binding site" evidence="17">
    <location>
        <position position="332"/>
    </location>
    <ligand>
        <name>(6S)-NADPHX</name>
        <dbReference type="ChEBI" id="CHEBI:64076"/>
    </ligand>
</feature>
<keyword evidence="8 17" id="KW-0521">NADP</keyword>
<keyword evidence="5 18" id="KW-0479">Metal-binding</keyword>
<feature type="binding site" evidence="17">
    <location>
        <position position="447"/>
    </location>
    <ligand>
        <name>AMP</name>
        <dbReference type="ChEBI" id="CHEBI:456215"/>
    </ligand>
</feature>
<keyword evidence="23" id="KW-1185">Reference proteome</keyword>
<keyword evidence="6 17" id="KW-0547">Nucleotide-binding</keyword>
<evidence type="ECO:0000256" key="7">
    <source>
        <dbReference type="ARBA" id="ARBA00022840"/>
    </source>
</evidence>
<sequence>MKIFTADQVRAADAYTIEHTPITSLRLMEKAATQCTQWLIGRYGAGHSFHIFCGAGNNGGDGLATTRLLQQHGFEAKAYLLHYTDKFSADNRANQAALRGGEAASLIMLQPEDAFPELPTNAIIVDALFGTGISRPLEGLVAQTVQHINALQDQYPIIAIDLPSGLKADESSKDLLTVEARHTLSFEVYKLAFVLPENAARVGEVHILPIGLHRDYLTQTPTRYQVVDMEMIHRIYKPRLPFSHKGTYGHALLIAGSYGKIGAAVLSAQACLHAGVGLLTVYVPECGYNIIQSTVPPAMCLVDDGGQQSVQFHEAVTADGQGKYKTVAIGPGLGTSGDTAKAFEKLLQRYHDPMVIDADALNILGAERYLLEQVPKHSLLTPHPKEFERMFGPSGNDVERLEKLSAAAQQYSLYILLKGRYTAIATPEGQVYFNNTGNAGMATGGSGDVLTGLLAGILAQGYSPEHTMILGVWLHGLAGDLGAAAMSQEALTASGIVRFIGPAYLEIAGAK</sequence>
<comment type="cofactor">
    <cofactor evidence="18 19">
        <name>K(+)</name>
        <dbReference type="ChEBI" id="CHEBI:29103"/>
    </cofactor>
    <text evidence="18 19">Binds 1 potassium ion per subunit.</text>
</comment>
<dbReference type="HAMAP" id="MF_01965">
    <property type="entry name" value="NADHX_dehydratase"/>
    <property type="match status" value="1"/>
</dbReference>
<evidence type="ECO:0000256" key="14">
    <source>
        <dbReference type="ARBA" id="ARBA00025153"/>
    </source>
</evidence>
<dbReference type="PIRSF" id="PIRSF017184">
    <property type="entry name" value="Nnr"/>
    <property type="match status" value="1"/>
</dbReference>
<dbReference type="GO" id="GO:0046872">
    <property type="term" value="F:metal ion binding"/>
    <property type="evidence" value="ECO:0007669"/>
    <property type="project" value="UniProtKB-UniRule"/>
</dbReference>
<keyword evidence="13" id="KW-0511">Multifunctional enzyme</keyword>
<keyword evidence="11 18" id="KW-0413">Isomerase</keyword>
<comment type="function">
    <text evidence="17">Catalyzes the dehydration of the S-form of NAD(P)HX at the expense of ADP, which is converted to AMP. Together with NAD(P)HX epimerase, which catalyzes the epimerization of the S- and R-forms, the enzyme allows the repair of both epimers of NAD(P)HX, a damaged form of NAD(P)H that is a result of enzymatic or heat-dependent hydration.</text>
</comment>
<dbReference type="EC" id="5.1.99.6" evidence="19"/>
<evidence type="ECO:0000256" key="2">
    <source>
        <dbReference type="ARBA" id="ARBA00000909"/>
    </source>
</evidence>
<evidence type="ECO:0000256" key="18">
    <source>
        <dbReference type="HAMAP-Rule" id="MF_01966"/>
    </source>
</evidence>
<dbReference type="PROSITE" id="PS51385">
    <property type="entry name" value="YJEF_N"/>
    <property type="match status" value="1"/>
</dbReference>
<comment type="similarity">
    <text evidence="18">Belongs to the NnrE/AIBP family.</text>
</comment>
<keyword evidence="7 17" id="KW-0067">ATP-binding</keyword>
<dbReference type="EC" id="4.2.1.136" evidence="19"/>
<evidence type="ECO:0000256" key="3">
    <source>
        <dbReference type="ARBA" id="ARBA00006001"/>
    </source>
</evidence>
<evidence type="ECO:0000313" key="22">
    <source>
        <dbReference type="EMBL" id="PUZ21763.1"/>
    </source>
</evidence>
<dbReference type="PROSITE" id="PS51383">
    <property type="entry name" value="YJEF_C_3"/>
    <property type="match status" value="1"/>
</dbReference>